<dbReference type="EMBL" id="CBXE010000078">
    <property type="protein sequence ID" value="CDL82567.1"/>
    <property type="molecule type" value="Genomic_DNA"/>
</dbReference>
<protein>
    <submittedName>
        <fullName evidence="1">Uncharacterized protein</fullName>
    </submittedName>
</protein>
<dbReference type="Proteomes" id="UP000019197">
    <property type="component" value="Unassembled WGS sequence"/>
</dbReference>
<dbReference type="AlphaFoldDB" id="W1IVP5"/>
<accession>W1IVP5</accession>
<reference evidence="1 2" key="1">
    <citation type="submission" date="2013-11" db="EMBL/GenBank/DDBJ databases">
        <title>Draft genome sequence and annotation of the entomopathogenic bacterium, Xenorhabdus cabanillasi strain JM26.</title>
        <authorList>
            <person name="Gualtieri M."/>
            <person name="Ogier J.C."/>
            <person name="Pages S."/>
            <person name="Givaudan A."/>
            <person name="Gaudriault S."/>
        </authorList>
    </citation>
    <scope>NUCLEOTIDE SEQUENCE [LARGE SCALE GENOMIC DNA]</scope>
    <source>
        <strain evidence="1 2">JM26</strain>
    </source>
</reference>
<gene>
    <name evidence="1" type="ORF">XCR1_1690004</name>
</gene>
<organism evidence="1 2">
    <name type="scientific">Xenorhabdus cabanillasii JM26</name>
    <dbReference type="NCBI Taxonomy" id="1427517"/>
    <lineage>
        <taxon>Bacteria</taxon>
        <taxon>Pseudomonadati</taxon>
        <taxon>Pseudomonadota</taxon>
        <taxon>Gammaproteobacteria</taxon>
        <taxon>Enterobacterales</taxon>
        <taxon>Morganellaceae</taxon>
        <taxon>Xenorhabdus</taxon>
    </lineage>
</organism>
<evidence type="ECO:0000313" key="2">
    <source>
        <dbReference type="Proteomes" id="UP000019197"/>
    </source>
</evidence>
<evidence type="ECO:0000313" key="1">
    <source>
        <dbReference type="EMBL" id="CDL82567.1"/>
    </source>
</evidence>
<comment type="caution">
    <text evidence="1">The sequence shown here is derived from an EMBL/GenBank/DDBJ whole genome shotgun (WGS) entry which is preliminary data.</text>
</comment>
<name>W1IVP5_9GAMM</name>
<proteinExistence type="predicted"/>
<sequence>MCHITRSDRGLIREAIMQAARISFDESRQMVASDLQNALYTIARNHQQDDHGQPLITTHRRARADEMGQRHVNVYPGI</sequence>